<keyword evidence="1" id="KW-0808">Transferase</keyword>
<dbReference type="InterPro" id="IPR014729">
    <property type="entry name" value="Rossmann-like_a/b/a_fold"/>
</dbReference>
<dbReference type="SUPFAM" id="SSF52402">
    <property type="entry name" value="Adenine nucleotide alpha hydrolases-like"/>
    <property type="match status" value="1"/>
</dbReference>
<dbReference type="GO" id="GO:0008033">
    <property type="term" value="P:tRNA processing"/>
    <property type="evidence" value="ECO:0007669"/>
    <property type="project" value="InterPro"/>
</dbReference>
<keyword evidence="2" id="KW-0067">ATP-binding</keyword>
<feature type="binding site" evidence="2">
    <location>
        <begin position="52"/>
        <end position="54"/>
    </location>
    <ligand>
        <name>ATP</name>
        <dbReference type="ChEBI" id="CHEBI:30616"/>
    </ligand>
</feature>
<dbReference type="GO" id="GO:0005524">
    <property type="term" value="F:ATP binding"/>
    <property type="evidence" value="ECO:0007669"/>
    <property type="project" value="UniProtKB-KW"/>
</dbReference>
<feature type="binding site" evidence="2">
    <location>
        <position position="155"/>
    </location>
    <ligand>
        <name>ATP</name>
        <dbReference type="ChEBI" id="CHEBI:30616"/>
    </ligand>
</feature>
<dbReference type="AlphaFoldDB" id="A0A0C1H3W6"/>
<evidence type="ECO:0000259" key="3">
    <source>
        <dbReference type="Pfam" id="PF01171"/>
    </source>
</evidence>
<dbReference type="InterPro" id="IPR035107">
    <property type="entry name" value="tRNA_thiolation_TtcA_Ctu1"/>
</dbReference>
<dbReference type="InterPro" id="IPR011063">
    <property type="entry name" value="TilS/TtcA_N"/>
</dbReference>
<proteinExistence type="predicted"/>
<dbReference type="PATRIC" id="fig|362787.3.peg.932"/>
<dbReference type="EMBL" id="JSAN01000060">
    <property type="protein sequence ID" value="KIC72229.1"/>
    <property type="molecule type" value="Genomic_DNA"/>
</dbReference>
<feature type="binding site" evidence="2">
    <location>
        <position position="58"/>
    </location>
    <ligand>
        <name>ATP</name>
        <dbReference type="ChEBI" id="CHEBI:30616"/>
    </ligand>
</feature>
<dbReference type="GO" id="GO:0016740">
    <property type="term" value="F:transferase activity"/>
    <property type="evidence" value="ECO:0007669"/>
    <property type="project" value="UniProtKB-KW"/>
</dbReference>
<feature type="binding site" evidence="2">
    <location>
        <position position="84"/>
    </location>
    <ligand>
        <name>ATP</name>
        <dbReference type="ChEBI" id="CHEBI:30616"/>
    </ligand>
</feature>
<name>A0A0C1H3W6_9BACT</name>
<dbReference type="PANTHER" id="PTHR43686">
    <property type="entry name" value="SULFURTRANSFERASE-RELATED"/>
    <property type="match status" value="1"/>
</dbReference>
<keyword evidence="2" id="KW-0547">Nucleotide-binding</keyword>
<evidence type="ECO:0000313" key="5">
    <source>
        <dbReference type="Proteomes" id="UP000031465"/>
    </source>
</evidence>
<sequence length="258" mass="28966">MIFFKTITKMTIMTVPIAQSPWTSLGKKLESTFRKALFDYEMLKDVSKIAVALSGGKDSLTLLYLLKAISGRGFPNLEIHAIHVSGEFSCGAGVNEDHLRAICQEIGVQLTTRISTQKLEKLECYSCSRERRRLLFEAAKSLGITTIAFGHHRDDHTQTVLMNLLHKAEFAGNLPKIHMQEYGVTIIRPLIYIAEKNIRTFAQQQGFARIMCRCPVGQNSMRKQVDQLLIEIETLFPHARENIAKAGLIYGSQKAATP</sequence>
<dbReference type="PIRSF" id="PIRSF004976">
    <property type="entry name" value="ATPase_YdaO"/>
    <property type="match status" value="1"/>
</dbReference>
<evidence type="ECO:0000256" key="1">
    <source>
        <dbReference type="ARBA" id="ARBA00022679"/>
    </source>
</evidence>
<evidence type="ECO:0000256" key="2">
    <source>
        <dbReference type="PIRSR" id="PIRSR004976-51"/>
    </source>
</evidence>
<evidence type="ECO:0000313" key="4">
    <source>
        <dbReference type="EMBL" id="KIC72229.1"/>
    </source>
</evidence>
<dbReference type="PANTHER" id="PTHR43686:SF1">
    <property type="entry name" value="AMINOTRAN_5 DOMAIN-CONTAINING PROTEIN"/>
    <property type="match status" value="1"/>
</dbReference>
<feature type="domain" description="tRNA(Ile)-lysidine/2-thiocytidine synthase N-terminal" evidence="3">
    <location>
        <begin position="48"/>
        <end position="206"/>
    </location>
</feature>
<organism evidence="4 5">
    <name type="scientific">Candidatus Protochlamydia amoebophila</name>
    <dbReference type="NCBI Taxonomy" id="362787"/>
    <lineage>
        <taxon>Bacteria</taxon>
        <taxon>Pseudomonadati</taxon>
        <taxon>Chlamydiota</taxon>
        <taxon>Chlamydiia</taxon>
        <taxon>Parachlamydiales</taxon>
        <taxon>Parachlamydiaceae</taxon>
        <taxon>Candidatus Protochlamydia</taxon>
    </lineage>
</organism>
<dbReference type="Pfam" id="PF01171">
    <property type="entry name" value="ATP_bind_3"/>
    <property type="match status" value="1"/>
</dbReference>
<accession>A0A0C1H3W6</accession>
<reference evidence="4 5" key="1">
    <citation type="journal article" date="2014" name="Mol. Biol. Evol.">
        <title>Massive expansion of Ubiquitination-related gene families within the Chlamydiae.</title>
        <authorList>
            <person name="Domman D."/>
            <person name="Collingro A."/>
            <person name="Lagkouvardos I."/>
            <person name="Gehre L."/>
            <person name="Weinmaier T."/>
            <person name="Rattei T."/>
            <person name="Subtil A."/>
            <person name="Horn M."/>
        </authorList>
    </citation>
    <scope>NUCLEOTIDE SEQUENCE [LARGE SCALE GENOMIC DNA]</scope>
    <source>
        <strain evidence="4 5">EI2</strain>
    </source>
</reference>
<comment type="caution">
    <text evidence="4">The sequence shown here is derived from an EMBL/GenBank/DDBJ whole genome shotgun (WGS) entry which is preliminary data.</text>
</comment>
<protein>
    <submittedName>
        <fullName evidence="4">tRNA 2-thiocytidine biosynthesis protein TtcA</fullName>
    </submittedName>
</protein>
<dbReference type="CDD" id="cd24138">
    <property type="entry name" value="TtcA-like"/>
    <property type="match status" value="1"/>
</dbReference>
<feature type="binding site" evidence="2">
    <location>
        <position position="150"/>
    </location>
    <ligand>
        <name>ATP</name>
        <dbReference type="ChEBI" id="CHEBI:30616"/>
    </ligand>
</feature>
<gene>
    <name evidence="4" type="primary">ttcA</name>
    <name evidence="4" type="ORF">DB44_CN00350</name>
</gene>
<dbReference type="Gene3D" id="3.40.50.620">
    <property type="entry name" value="HUPs"/>
    <property type="match status" value="1"/>
</dbReference>
<dbReference type="Proteomes" id="UP000031465">
    <property type="component" value="Unassembled WGS sequence"/>
</dbReference>